<dbReference type="InterPro" id="IPR036470">
    <property type="entry name" value="Elicitin_sf"/>
</dbReference>
<sequence>MRVSTNIPLPNFPARFLTTMPLLTTLVLVLTFFGCASVAKECAKTDMLTMADSPYVRECLSDVGFARFLTTMPLLATVVLVLTFFGCANAAKECTKTDILTMADSPYVAGCTSDAGFSAMLSIKHVTQEELAVVCASTSCAAHIKLVDAMGVGDCILPETTVHLYTDVVNPYKKRCTSIQPKGSSSSTSNDGFIAQRTSEKRVAQVRRALRQRSLSQELSDSSVNEYIPKTTTLRCIYSFEYRESVVILTALVGEGLAAASHATVTMTVTIFST</sequence>
<keyword evidence="6" id="KW-0812">Transmembrane</keyword>
<proteinExistence type="inferred from homology"/>
<keyword evidence="5" id="KW-1015">Disulfide bond</keyword>
<keyword evidence="6" id="KW-1133">Transmembrane helix</keyword>
<evidence type="ECO:0000256" key="1">
    <source>
        <dbReference type="ARBA" id="ARBA00004613"/>
    </source>
</evidence>
<comment type="subcellular location">
    <subcellularLocation>
        <location evidence="1">Secreted</location>
    </subcellularLocation>
</comment>
<dbReference type="Proteomes" id="UP001158986">
    <property type="component" value="Unassembled WGS sequence"/>
</dbReference>
<organism evidence="7 8">
    <name type="scientific">Peronospora belbahrii</name>
    <dbReference type="NCBI Taxonomy" id="622444"/>
    <lineage>
        <taxon>Eukaryota</taxon>
        <taxon>Sar</taxon>
        <taxon>Stramenopiles</taxon>
        <taxon>Oomycota</taxon>
        <taxon>Peronosporomycetes</taxon>
        <taxon>Peronosporales</taxon>
        <taxon>Peronosporaceae</taxon>
        <taxon>Peronospora</taxon>
    </lineage>
</organism>
<dbReference type="Gene3D" id="1.10.239.10">
    <property type="entry name" value="Elicitin domain"/>
    <property type="match status" value="1"/>
</dbReference>
<accession>A0ABN8CL73</accession>
<evidence type="ECO:0000256" key="6">
    <source>
        <dbReference type="SAM" id="Phobius"/>
    </source>
</evidence>
<comment type="similarity">
    <text evidence="2">Belongs to the elicitin family.</text>
</comment>
<reference evidence="7 8" key="1">
    <citation type="submission" date="2021-11" db="EMBL/GenBank/DDBJ databases">
        <authorList>
            <person name="Islam A."/>
            <person name="Islam S."/>
            <person name="Flora M.S."/>
            <person name="Rahman M."/>
            <person name="Ziaur R.M."/>
            <person name="Epstein J.H."/>
            <person name="Hassan M."/>
            <person name="Klassen M."/>
            <person name="Woodard K."/>
            <person name="Webb A."/>
            <person name="Webby R.J."/>
            <person name="El Zowalaty M.E."/>
        </authorList>
    </citation>
    <scope>NUCLEOTIDE SEQUENCE [LARGE SCALE GENOMIC DNA]</scope>
    <source>
        <strain evidence="7">Pbs1</strain>
    </source>
</reference>
<gene>
    <name evidence="7" type="ORF">PBS001_LOCUS569</name>
</gene>
<evidence type="ECO:0000256" key="3">
    <source>
        <dbReference type="ARBA" id="ARBA00022525"/>
    </source>
</evidence>
<evidence type="ECO:0008006" key="9">
    <source>
        <dbReference type="Google" id="ProtNLM"/>
    </source>
</evidence>
<dbReference type="InterPro" id="IPR002200">
    <property type="entry name" value="Elicitin"/>
</dbReference>
<evidence type="ECO:0000256" key="5">
    <source>
        <dbReference type="ARBA" id="ARBA00023157"/>
    </source>
</evidence>
<evidence type="ECO:0000256" key="4">
    <source>
        <dbReference type="ARBA" id="ARBA00022978"/>
    </source>
</evidence>
<dbReference type="Pfam" id="PF00964">
    <property type="entry name" value="Elicitin"/>
    <property type="match status" value="1"/>
</dbReference>
<dbReference type="PROSITE" id="PS51257">
    <property type="entry name" value="PROKAR_LIPOPROTEIN"/>
    <property type="match status" value="1"/>
</dbReference>
<dbReference type="SUPFAM" id="SSF48647">
    <property type="entry name" value="Fungal elicitin"/>
    <property type="match status" value="1"/>
</dbReference>
<comment type="caution">
    <text evidence="7">The sequence shown here is derived from an EMBL/GenBank/DDBJ whole genome shotgun (WGS) entry which is preliminary data.</text>
</comment>
<keyword evidence="3" id="KW-0964">Secreted</keyword>
<feature type="transmembrane region" description="Helical" evidence="6">
    <location>
        <begin position="63"/>
        <end position="87"/>
    </location>
</feature>
<evidence type="ECO:0000313" key="8">
    <source>
        <dbReference type="Proteomes" id="UP001158986"/>
    </source>
</evidence>
<dbReference type="EMBL" id="CAKLCB010000030">
    <property type="protein sequence ID" value="CAH0513772.1"/>
    <property type="molecule type" value="Genomic_DNA"/>
</dbReference>
<protein>
    <recommendedName>
        <fullName evidence="9">Elicitin-like protein</fullName>
    </recommendedName>
</protein>
<keyword evidence="6" id="KW-0472">Membrane</keyword>
<evidence type="ECO:0000313" key="7">
    <source>
        <dbReference type="EMBL" id="CAH0513772.1"/>
    </source>
</evidence>
<keyword evidence="8" id="KW-1185">Reference proteome</keyword>
<keyword evidence="4" id="KW-0928">Hypersensitive response elicitation</keyword>
<name>A0ABN8CL73_9STRA</name>
<dbReference type="SMART" id="SM01187">
    <property type="entry name" value="Elicitin"/>
    <property type="match status" value="1"/>
</dbReference>
<evidence type="ECO:0000256" key="2">
    <source>
        <dbReference type="ARBA" id="ARBA00009544"/>
    </source>
</evidence>